<evidence type="ECO:0000313" key="3">
    <source>
        <dbReference type="Proteomes" id="UP000076798"/>
    </source>
</evidence>
<feature type="compositionally biased region" description="Basic and acidic residues" evidence="1">
    <location>
        <begin position="300"/>
        <end position="324"/>
    </location>
</feature>
<protein>
    <submittedName>
        <fullName evidence="2">Uncharacterized protein</fullName>
    </submittedName>
</protein>
<sequence>MALRDASHPDFANQPRPPSGPSHQTQVGWGRFAPPPPPPHAMPPFAPQMTPQVVPSPVANPRPITPETPDRDVDMDIDPPKYSAPPYPASSRHTERESRRSDNYDLPKGPRAPVPIEPEEPVHKPAPFLMPAPVPQYSHGRDGGRREPRARTPPPPPARARTPPVSANLPYRPERRSEDVDSMSGPSGRDDRETRNRTEAPKPSERSDRHEERRPAPPPVSLSVINGDRRRASSPSSTEAQPPEGGRHRHGRRAALSGSNVTPVASLRAWGKPKVQTEPSPVAQVVQPPPNPPPKQNGIKFDDRRDRERNERHERPSPLVREDSLPFESTPPPQPQRVEKKREPTPPIQERLPTRPDRSDADLVCVCVQSDEPWFTLFSVVS</sequence>
<organism evidence="2 3">
    <name type="scientific">Sistotremastrum suecicum HHB10207 ss-3</name>
    <dbReference type="NCBI Taxonomy" id="1314776"/>
    <lineage>
        <taxon>Eukaryota</taxon>
        <taxon>Fungi</taxon>
        <taxon>Dikarya</taxon>
        <taxon>Basidiomycota</taxon>
        <taxon>Agaricomycotina</taxon>
        <taxon>Agaricomycetes</taxon>
        <taxon>Sistotremastrales</taxon>
        <taxon>Sistotremastraceae</taxon>
        <taxon>Sistotremastrum</taxon>
    </lineage>
</organism>
<evidence type="ECO:0000313" key="2">
    <source>
        <dbReference type="EMBL" id="KZT41582.1"/>
    </source>
</evidence>
<feature type="region of interest" description="Disordered" evidence="1">
    <location>
        <begin position="1"/>
        <end position="360"/>
    </location>
</feature>
<feature type="compositionally biased region" description="Basic and acidic residues" evidence="1">
    <location>
        <begin position="188"/>
        <end position="215"/>
    </location>
</feature>
<gene>
    <name evidence="2" type="ORF">SISSUDRAFT_261122</name>
</gene>
<accession>A0A166GDU8</accession>
<name>A0A166GDU8_9AGAM</name>
<feature type="compositionally biased region" description="Basic and acidic residues" evidence="1">
    <location>
        <begin position="92"/>
        <end position="105"/>
    </location>
</feature>
<feature type="compositionally biased region" description="Pro residues" evidence="1">
    <location>
        <begin position="33"/>
        <end position="46"/>
    </location>
</feature>
<keyword evidence="3" id="KW-1185">Reference proteome</keyword>
<proteinExistence type="predicted"/>
<dbReference type="Proteomes" id="UP000076798">
    <property type="component" value="Unassembled WGS sequence"/>
</dbReference>
<evidence type="ECO:0000256" key="1">
    <source>
        <dbReference type="SAM" id="MobiDB-lite"/>
    </source>
</evidence>
<feature type="compositionally biased region" description="Basic and acidic residues" evidence="1">
    <location>
        <begin position="139"/>
        <end position="150"/>
    </location>
</feature>
<reference evidence="2 3" key="1">
    <citation type="journal article" date="2016" name="Mol. Biol. Evol.">
        <title>Comparative Genomics of Early-Diverging Mushroom-Forming Fungi Provides Insights into the Origins of Lignocellulose Decay Capabilities.</title>
        <authorList>
            <person name="Nagy L.G."/>
            <person name="Riley R."/>
            <person name="Tritt A."/>
            <person name="Adam C."/>
            <person name="Daum C."/>
            <person name="Floudas D."/>
            <person name="Sun H."/>
            <person name="Yadav J.S."/>
            <person name="Pangilinan J."/>
            <person name="Larsson K.H."/>
            <person name="Matsuura K."/>
            <person name="Barry K."/>
            <person name="Labutti K."/>
            <person name="Kuo R."/>
            <person name="Ohm R.A."/>
            <person name="Bhattacharya S.S."/>
            <person name="Shirouzu T."/>
            <person name="Yoshinaga Y."/>
            <person name="Martin F.M."/>
            <person name="Grigoriev I.V."/>
            <person name="Hibbett D.S."/>
        </authorList>
    </citation>
    <scope>NUCLEOTIDE SEQUENCE [LARGE SCALE GENOMIC DNA]</scope>
    <source>
        <strain evidence="2 3">HHB10207 ss-3</strain>
    </source>
</reference>
<dbReference type="AlphaFoldDB" id="A0A166GDU8"/>
<dbReference type="EMBL" id="KV428020">
    <property type="protein sequence ID" value="KZT41582.1"/>
    <property type="molecule type" value="Genomic_DNA"/>
</dbReference>